<protein>
    <submittedName>
        <fullName evidence="4">Alpha/beta fold hydrolase</fullName>
    </submittedName>
</protein>
<dbReference type="Proteomes" id="UP000501128">
    <property type="component" value="Chromosome"/>
</dbReference>
<sequence>MPLIPSAYPGAPAYQYNGHLQTIFPSLTRRVVGVSYKRERLTLTDDDFVDLDWLRAGYDKLIILTHGLEGDSHRQYMMGTAKLFAEAGYDVLAWNCRSCSGSMNRAFRLYNHGEIGDIGEVIEHASRTHPYREIVLMGYSMGGNIILKYLGVQGGNLHTAIKRGVAVSSPTDLGASAQLLDRPGNRFYRNRFMKKLVRKVAQKAASFPGRLDMNNLRRVRHWRDFDDFFSAPINGYRDAADFYEQASAVNFMPSVTIPVLLLNAQNDPLLSPECSPGWLAESHPHIFLETPATGGHVGFAVPRDLHTYAERRALAFAQGNLDTLSVR</sequence>
<dbReference type="Gene3D" id="3.40.50.1820">
    <property type="entry name" value="alpha/beta hydrolase"/>
    <property type="match status" value="1"/>
</dbReference>
<evidence type="ECO:0000259" key="3">
    <source>
        <dbReference type="Pfam" id="PF00561"/>
    </source>
</evidence>
<dbReference type="GO" id="GO:0034338">
    <property type="term" value="F:short-chain carboxylesterase activity"/>
    <property type="evidence" value="ECO:0007669"/>
    <property type="project" value="TreeGrafter"/>
</dbReference>
<feature type="active site" description="Charge relay system" evidence="2">
    <location>
        <position position="140"/>
    </location>
</feature>
<gene>
    <name evidence="4" type="ORF">HH216_09230</name>
</gene>
<feature type="active site" description="Charge relay system" evidence="2">
    <location>
        <position position="296"/>
    </location>
</feature>
<comment type="similarity">
    <text evidence="1">Belongs to the AB hydrolase superfamily. AB hydrolase 4 family.</text>
</comment>
<evidence type="ECO:0000313" key="5">
    <source>
        <dbReference type="Proteomes" id="UP000501128"/>
    </source>
</evidence>
<dbReference type="InterPro" id="IPR050960">
    <property type="entry name" value="AB_hydrolase_4_sf"/>
</dbReference>
<dbReference type="RefSeq" id="WP_169550556.1">
    <property type="nucleotide sequence ID" value="NZ_CP051677.1"/>
</dbReference>
<accession>A0A7L5DPZ8</accession>
<dbReference type="PANTHER" id="PTHR10794:SF94">
    <property type="entry name" value="ESTERASE YHET-RELATED"/>
    <property type="match status" value="1"/>
</dbReference>
<dbReference type="KEGG" id="srho:HH216_09230"/>
<feature type="active site" description="Charge relay system" evidence="2">
    <location>
        <position position="267"/>
    </location>
</feature>
<evidence type="ECO:0000256" key="2">
    <source>
        <dbReference type="PIRSR" id="PIRSR005211-1"/>
    </source>
</evidence>
<name>A0A7L5DPZ8_9BACT</name>
<proteinExistence type="inferred from homology"/>
<feature type="domain" description="AB hydrolase-1" evidence="3">
    <location>
        <begin position="61"/>
        <end position="299"/>
    </location>
</feature>
<dbReference type="InterPro" id="IPR029058">
    <property type="entry name" value="AB_hydrolase_fold"/>
</dbReference>
<dbReference type="SUPFAM" id="SSF53474">
    <property type="entry name" value="alpha/beta-Hydrolases"/>
    <property type="match status" value="1"/>
</dbReference>
<dbReference type="EMBL" id="CP051677">
    <property type="protein sequence ID" value="QJD78588.1"/>
    <property type="molecule type" value="Genomic_DNA"/>
</dbReference>
<dbReference type="Pfam" id="PF00561">
    <property type="entry name" value="Abhydrolase_1"/>
    <property type="match status" value="1"/>
</dbReference>
<dbReference type="GO" id="GO:0047372">
    <property type="term" value="F:monoacylglycerol lipase activity"/>
    <property type="evidence" value="ECO:0007669"/>
    <property type="project" value="TreeGrafter"/>
</dbReference>
<reference evidence="4 5" key="1">
    <citation type="submission" date="2020-04" db="EMBL/GenBank/DDBJ databases">
        <title>Genome sequencing of novel species.</title>
        <authorList>
            <person name="Heo J."/>
            <person name="Kim S.-J."/>
            <person name="Kim J.-S."/>
            <person name="Hong S.-B."/>
            <person name="Kwon S.-W."/>
        </authorList>
    </citation>
    <scope>NUCLEOTIDE SEQUENCE [LARGE SCALE GENOMIC DNA]</scope>
    <source>
        <strain evidence="4 5">CJU-R4</strain>
    </source>
</reference>
<dbReference type="AlphaFoldDB" id="A0A7L5DPZ8"/>
<organism evidence="4 5">
    <name type="scientific">Spirosoma rhododendri</name>
    <dbReference type="NCBI Taxonomy" id="2728024"/>
    <lineage>
        <taxon>Bacteria</taxon>
        <taxon>Pseudomonadati</taxon>
        <taxon>Bacteroidota</taxon>
        <taxon>Cytophagia</taxon>
        <taxon>Cytophagales</taxon>
        <taxon>Cytophagaceae</taxon>
        <taxon>Spirosoma</taxon>
    </lineage>
</organism>
<keyword evidence="5" id="KW-1185">Reference proteome</keyword>
<dbReference type="PANTHER" id="PTHR10794">
    <property type="entry name" value="ABHYDROLASE DOMAIN-CONTAINING PROTEIN"/>
    <property type="match status" value="1"/>
</dbReference>
<evidence type="ECO:0000256" key="1">
    <source>
        <dbReference type="ARBA" id="ARBA00010884"/>
    </source>
</evidence>
<dbReference type="InterPro" id="IPR000073">
    <property type="entry name" value="AB_hydrolase_1"/>
</dbReference>
<keyword evidence="4" id="KW-0378">Hydrolase</keyword>
<evidence type="ECO:0000313" key="4">
    <source>
        <dbReference type="EMBL" id="QJD78588.1"/>
    </source>
</evidence>
<dbReference type="InterPro" id="IPR012020">
    <property type="entry name" value="ABHD4"/>
</dbReference>
<dbReference type="PIRSF" id="PIRSF005211">
    <property type="entry name" value="Ab_hydro_YheT"/>
    <property type="match status" value="1"/>
</dbReference>